<keyword evidence="3" id="KW-0255">Endonuclease</keyword>
<dbReference type="GO" id="GO:0006402">
    <property type="term" value="P:mRNA catabolic process"/>
    <property type="evidence" value="ECO:0007669"/>
    <property type="project" value="TreeGrafter"/>
</dbReference>
<evidence type="ECO:0000313" key="5">
    <source>
        <dbReference type="Proteomes" id="UP000282574"/>
    </source>
</evidence>
<keyword evidence="5" id="KW-1185">Reference proteome</keyword>
<keyword evidence="3" id="KW-0540">Nuclease</keyword>
<dbReference type="InterPro" id="IPR011067">
    <property type="entry name" value="Plasmid_toxin/cell-grow_inhib"/>
</dbReference>
<dbReference type="PANTHER" id="PTHR33988">
    <property type="entry name" value="ENDORIBONUCLEASE MAZF-RELATED"/>
    <property type="match status" value="1"/>
</dbReference>
<dbReference type="GO" id="GO:0016787">
    <property type="term" value="F:hydrolase activity"/>
    <property type="evidence" value="ECO:0007669"/>
    <property type="project" value="UniProtKB-KW"/>
</dbReference>
<sequence length="113" mass="12549">MKYGEIWQINFDPTIGDEIKKTRPAVIISRDGLSGLRIRLVVPITGWKPNFDRLSWIIQLSPTSTNGLSKLSAANPLQTRSVSTARFVDRVGVLEGDKLEEVILALGILIQHP</sequence>
<evidence type="ECO:0000256" key="3">
    <source>
        <dbReference type="PIRNR" id="PIRNR033490"/>
    </source>
</evidence>
<keyword evidence="2" id="KW-1277">Toxin-antitoxin system</keyword>
<evidence type="ECO:0000313" key="4">
    <source>
        <dbReference type="EMBL" id="RUT03711.1"/>
    </source>
</evidence>
<evidence type="ECO:0000256" key="1">
    <source>
        <dbReference type="ARBA" id="ARBA00007521"/>
    </source>
</evidence>
<accession>A0AB37UC51</accession>
<dbReference type="Proteomes" id="UP000282574">
    <property type="component" value="Unassembled WGS sequence"/>
</dbReference>
<dbReference type="EC" id="3.1.-.-" evidence="3"/>
<protein>
    <recommendedName>
        <fullName evidence="3">mRNA interferase</fullName>
        <ecNumber evidence="3">3.1.-.-</ecNumber>
    </recommendedName>
</protein>
<comment type="caution">
    <text evidence="4">The sequence shown here is derived from an EMBL/GenBank/DDBJ whole genome shotgun (WGS) entry which is preliminary data.</text>
</comment>
<comment type="similarity">
    <text evidence="1 3">Belongs to the PemK/MazF family.</text>
</comment>
<dbReference type="GO" id="GO:0004521">
    <property type="term" value="F:RNA endonuclease activity"/>
    <property type="evidence" value="ECO:0007669"/>
    <property type="project" value="TreeGrafter"/>
</dbReference>
<dbReference type="GO" id="GO:0016075">
    <property type="term" value="P:rRNA catabolic process"/>
    <property type="evidence" value="ECO:0007669"/>
    <property type="project" value="TreeGrafter"/>
</dbReference>
<keyword evidence="3" id="KW-0378">Hydrolase</keyword>
<dbReference type="AlphaFoldDB" id="A0AB37UC51"/>
<dbReference type="InterPro" id="IPR003477">
    <property type="entry name" value="PemK-like"/>
</dbReference>
<dbReference type="SUPFAM" id="SSF50118">
    <property type="entry name" value="Cell growth inhibitor/plasmid maintenance toxic component"/>
    <property type="match status" value="1"/>
</dbReference>
<dbReference type="Gene3D" id="2.30.30.110">
    <property type="match status" value="1"/>
</dbReference>
<dbReference type="Pfam" id="PF02452">
    <property type="entry name" value="PemK_toxin"/>
    <property type="match status" value="1"/>
</dbReference>
<dbReference type="RefSeq" id="WP_015152973.1">
    <property type="nucleotide sequence ID" value="NZ_JAVKZF010000002.1"/>
</dbReference>
<comment type="function">
    <text evidence="3">Toxic component of a type II toxin-antitoxin (TA) system.</text>
</comment>
<organism evidence="4 5">
    <name type="scientific">Chroococcidiopsis cubana SAG 39.79</name>
    <dbReference type="NCBI Taxonomy" id="388085"/>
    <lineage>
        <taxon>Bacteria</taxon>
        <taxon>Bacillati</taxon>
        <taxon>Cyanobacteriota</taxon>
        <taxon>Cyanophyceae</taxon>
        <taxon>Chroococcidiopsidales</taxon>
        <taxon>Chroococcidiopsidaceae</taxon>
        <taxon>Chroococcidiopsis</taxon>
    </lineage>
</organism>
<reference evidence="4 5" key="1">
    <citation type="journal article" date="2019" name="Genome Biol. Evol.">
        <title>Day and night: Metabolic profiles and evolutionary relationships of six axenic non-marine cyanobacteria.</title>
        <authorList>
            <person name="Will S.E."/>
            <person name="Henke P."/>
            <person name="Boedeker C."/>
            <person name="Huang S."/>
            <person name="Brinkmann H."/>
            <person name="Rohde M."/>
            <person name="Jarek M."/>
            <person name="Friedl T."/>
            <person name="Seufert S."/>
            <person name="Schumacher M."/>
            <person name="Overmann J."/>
            <person name="Neumann-Schaal M."/>
            <person name="Petersen J."/>
        </authorList>
    </citation>
    <scope>NUCLEOTIDE SEQUENCE [LARGE SCALE GENOMIC DNA]</scope>
    <source>
        <strain evidence="4 5">SAG 39.79</strain>
    </source>
</reference>
<evidence type="ECO:0000256" key="2">
    <source>
        <dbReference type="ARBA" id="ARBA00022649"/>
    </source>
</evidence>
<dbReference type="EMBL" id="RSCK01000096">
    <property type="protein sequence ID" value="RUT03711.1"/>
    <property type="molecule type" value="Genomic_DNA"/>
</dbReference>
<gene>
    <name evidence="4" type="ORF">DSM107010_59940</name>
</gene>
<dbReference type="GO" id="GO:0003677">
    <property type="term" value="F:DNA binding"/>
    <property type="evidence" value="ECO:0007669"/>
    <property type="project" value="InterPro"/>
</dbReference>
<dbReference type="PIRSF" id="PIRSF033490">
    <property type="entry name" value="MazF"/>
    <property type="match status" value="1"/>
</dbReference>
<name>A0AB37UC51_9CYAN</name>
<proteinExistence type="inferred from homology"/>
<dbReference type="PANTHER" id="PTHR33988:SF1">
    <property type="entry name" value="ENDORIBONUCLEASE MAZF7-RELATED"/>
    <property type="match status" value="1"/>
</dbReference>